<evidence type="ECO:0000256" key="4">
    <source>
        <dbReference type="ARBA" id="ARBA00022605"/>
    </source>
</evidence>
<keyword evidence="6 9" id="KW-0584">Phenylalanine biosynthesis</keyword>
<dbReference type="CDD" id="cd04905">
    <property type="entry name" value="ACT_CM-PDT"/>
    <property type="match status" value="1"/>
</dbReference>
<evidence type="ECO:0000313" key="14">
    <source>
        <dbReference type="Proteomes" id="UP001218071"/>
    </source>
</evidence>
<organism evidence="13 14">
    <name type="scientific">Corynebacterium jeddahense</name>
    <dbReference type="NCBI Taxonomy" id="1414719"/>
    <lineage>
        <taxon>Bacteria</taxon>
        <taxon>Bacillati</taxon>
        <taxon>Actinomycetota</taxon>
        <taxon>Actinomycetes</taxon>
        <taxon>Mycobacteriales</taxon>
        <taxon>Corynebacteriaceae</taxon>
        <taxon>Corynebacterium</taxon>
    </lineage>
</organism>
<dbReference type="InterPro" id="IPR008242">
    <property type="entry name" value="Chor_mutase/pphenate_deHydtase"/>
</dbReference>
<dbReference type="InterPro" id="IPR018528">
    <property type="entry name" value="Preph_deHydtase_CS"/>
</dbReference>
<evidence type="ECO:0000256" key="10">
    <source>
        <dbReference type="SAM" id="MobiDB-lite"/>
    </source>
</evidence>
<evidence type="ECO:0000256" key="3">
    <source>
        <dbReference type="ARBA" id="ARBA00021872"/>
    </source>
</evidence>
<feature type="domain" description="ACT" evidence="12">
    <location>
        <begin position="197"/>
        <end position="274"/>
    </location>
</feature>
<dbReference type="PIRSF" id="PIRSF001500">
    <property type="entry name" value="Chor_mut_pdt_Ppr"/>
    <property type="match status" value="1"/>
</dbReference>
<reference evidence="13 14" key="1">
    <citation type="submission" date="2020-10" db="EMBL/GenBank/DDBJ databases">
        <title>Complete genome sequence of Corynebacterium jeddahense DSM 45997, type strain of Corynebacterium jeddahense.</title>
        <authorList>
            <person name="Busche T."/>
            <person name="Kalinowski J."/>
            <person name="Ruckert C."/>
        </authorList>
    </citation>
    <scope>NUCLEOTIDE SEQUENCE [LARGE SCALE GENOMIC DNA]</scope>
    <source>
        <strain evidence="13 14">DSM 45997</strain>
    </source>
</reference>
<evidence type="ECO:0000256" key="5">
    <source>
        <dbReference type="ARBA" id="ARBA00023141"/>
    </source>
</evidence>
<keyword evidence="5 9" id="KW-0057">Aromatic amino acid biosynthesis</keyword>
<evidence type="ECO:0000256" key="6">
    <source>
        <dbReference type="ARBA" id="ARBA00023222"/>
    </source>
</evidence>
<keyword evidence="14" id="KW-1185">Reference proteome</keyword>
<keyword evidence="4 9" id="KW-0028">Amino-acid biosynthesis</keyword>
<dbReference type="InterPro" id="IPR001086">
    <property type="entry name" value="Preph_deHydtase"/>
</dbReference>
<dbReference type="Gene3D" id="3.40.190.10">
    <property type="entry name" value="Periplasmic binding protein-like II"/>
    <property type="match status" value="2"/>
</dbReference>
<dbReference type="PROSITE" id="PS51671">
    <property type="entry name" value="ACT"/>
    <property type="match status" value="1"/>
</dbReference>
<dbReference type="PANTHER" id="PTHR21022">
    <property type="entry name" value="PREPHENATE DEHYDRATASE P PROTEIN"/>
    <property type="match status" value="1"/>
</dbReference>
<dbReference type="CDD" id="cd13632">
    <property type="entry name" value="PBP2_Aa-PDT_like"/>
    <property type="match status" value="1"/>
</dbReference>
<dbReference type="Gene3D" id="3.30.70.260">
    <property type="match status" value="1"/>
</dbReference>
<dbReference type="EMBL" id="CP063194">
    <property type="protein sequence ID" value="WCZ39824.1"/>
    <property type="molecule type" value="Genomic_DNA"/>
</dbReference>
<evidence type="ECO:0000313" key="13">
    <source>
        <dbReference type="EMBL" id="WCZ39824.1"/>
    </source>
</evidence>
<feature type="compositionally biased region" description="Low complexity" evidence="10">
    <location>
        <begin position="284"/>
        <end position="295"/>
    </location>
</feature>
<comment type="pathway">
    <text evidence="1 9">Amino-acid biosynthesis; L-phenylalanine biosynthesis; phenylpyruvate from prephenate: step 1/1.</text>
</comment>
<dbReference type="GO" id="GO:0004664">
    <property type="term" value="F:prephenate dehydratase activity"/>
    <property type="evidence" value="ECO:0007669"/>
    <property type="project" value="UniProtKB-EC"/>
</dbReference>
<evidence type="ECO:0000259" key="11">
    <source>
        <dbReference type="PROSITE" id="PS51171"/>
    </source>
</evidence>
<dbReference type="PANTHER" id="PTHR21022:SF19">
    <property type="entry name" value="PREPHENATE DEHYDRATASE-RELATED"/>
    <property type="match status" value="1"/>
</dbReference>
<dbReference type="NCBIfam" id="NF008865">
    <property type="entry name" value="PRK11898.1"/>
    <property type="match status" value="1"/>
</dbReference>
<accession>A0ABY7UQC0</accession>
<feature type="domain" description="Prephenate dehydratase" evidence="11">
    <location>
        <begin position="6"/>
        <end position="183"/>
    </location>
</feature>
<dbReference type="InterPro" id="IPR045865">
    <property type="entry name" value="ACT-like_dom_sf"/>
</dbReference>
<dbReference type="PROSITE" id="PS00858">
    <property type="entry name" value="PREPHENATE_DEHYDR_2"/>
    <property type="match status" value="1"/>
</dbReference>
<dbReference type="Proteomes" id="UP001218071">
    <property type="component" value="Chromosome"/>
</dbReference>
<protein>
    <recommendedName>
        <fullName evidence="3 9">Prephenate dehydratase</fullName>
        <shortName evidence="9">PDT</shortName>
        <ecNumber evidence="2 9">4.2.1.51</ecNumber>
    </recommendedName>
</protein>
<evidence type="ECO:0000256" key="8">
    <source>
        <dbReference type="ARBA" id="ARBA00047848"/>
    </source>
</evidence>
<proteinExistence type="predicted"/>
<evidence type="ECO:0000259" key="12">
    <source>
        <dbReference type="PROSITE" id="PS51671"/>
    </source>
</evidence>
<dbReference type="EC" id="4.2.1.51" evidence="2 9"/>
<sequence>MAAVTRVAYLGPAGTFTEEAARRFDIPGAQYVPVDSPAAALSAVDAGEADYAVCAIENSIDGAVTTTMDALAATPSARIVGETELAIAFAVMTRPGQMLDDASRLATHPVAHQQVKRWAGEHLPRAEFIPASSNAAAAKMVADGAADVAVAPERAAALHGLEVHARGVADSGTARTRFVLVAKQPALPAPTGDDRTAVVFRTRNEPGALVRVLQEFAARGVDMTRIESRPTREEPNTYDFFVDLAGHADEEAVAGALEAGAAHTTRLRLLGTWPRAARGPQPQPSAWSSCSSSPK</sequence>
<dbReference type="RefSeq" id="WP_052333858.1">
    <property type="nucleotide sequence ID" value="NZ_CBYN010000124.1"/>
</dbReference>
<feature type="region of interest" description="Disordered" evidence="10">
    <location>
        <begin position="275"/>
        <end position="295"/>
    </location>
</feature>
<dbReference type="Pfam" id="PF01842">
    <property type="entry name" value="ACT"/>
    <property type="match status" value="1"/>
</dbReference>
<dbReference type="SUPFAM" id="SSF55021">
    <property type="entry name" value="ACT-like"/>
    <property type="match status" value="1"/>
</dbReference>
<dbReference type="InterPro" id="IPR002912">
    <property type="entry name" value="ACT_dom"/>
</dbReference>
<dbReference type="SUPFAM" id="SSF53850">
    <property type="entry name" value="Periplasmic binding protein-like II"/>
    <property type="match status" value="1"/>
</dbReference>
<evidence type="ECO:0000256" key="9">
    <source>
        <dbReference type="RuleBase" id="RU361254"/>
    </source>
</evidence>
<keyword evidence="7 9" id="KW-0456">Lyase</keyword>
<dbReference type="PROSITE" id="PS51171">
    <property type="entry name" value="PREPHENATE_DEHYDR_3"/>
    <property type="match status" value="1"/>
</dbReference>
<evidence type="ECO:0000256" key="2">
    <source>
        <dbReference type="ARBA" id="ARBA00013147"/>
    </source>
</evidence>
<gene>
    <name evidence="9 13" type="primary">pheA</name>
    <name evidence="13" type="ORF">CJEDD_11275</name>
</gene>
<evidence type="ECO:0000256" key="7">
    <source>
        <dbReference type="ARBA" id="ARBA00023239"/>
    </source>
</evidence>
<evidence type="ECO:0000256" key="1">
    <source>
        <dbReference type="ARBA" id="ARBA00004741"/>
    </source>
</evidence>
<comment type="catalytic activity">
    <reaction evidence="8 9">
        <text>prephenate + H(+) = 3-phenylpyruvate + CO2 + H2O</text>
        <dbReference type="Rhea" id="RHEA:21648"/>
        <dbReference type="ChEBI" id="CHEBI:15377"/>
        <dbReference type="ChEBI" id="CHEBI:15378"/>
        <dbReference type="ChEBI" id="CHEBI:16526"/>
        <dbReference type="ChEBI" id="CHEBI:18005"/>
        <dbReference type="ChEBI" id="CHEBI:29934"/>
        <dbReference type="EC" id="4.2.1.51"/>
    </reaction>
</comment>
<dbReference type="Pfam" id="PF00800">
    <property type="entry name" value="PDT"/>
    <property type="match status" value="1"/>
</dbReference>
<name>A0ABY7UQC0_9CORY</name>